<feature type="non-terminal residue" evidence="2">
    <location>
        <position position="310"/>
    </location>
</feature>
<organism evidence="2">
    <name type="scientific">Papilio xuthus</name>
    <name type="common">Asian swallowtail butterfly</name>
    <dbReference type="NCBI Taxonomy" id="66420"/>
    <lineage>
        <taxon>Eukaryota</taxon>
        <taxon>Metazoa</taxon>
        <taxon>Ecdysozoa</taxon>
        <taxon>Arthropoda</taxon>
        <taxon>Hexapoda</taxon>
        <taxon>Insecta</taxon>
        <taxon>Pterygota</taxon>
        <taxon>Neoptera</taxon>
        <taxon>Endopterygota</taxon>
        <taxon>Lepidoptera</taxon>
        <taxon>Glossata</taxon>
        <taxon>Ditrysia</taxon>
        <taxon>Papilionoidea</taxon>
        <taxon>Papilionidae</taxon>
        <taxon>Papilioninae</taxon>
        <taxon>Papilio</taxon>
    </lineage>
</organism>
<dbReference type="AlphaFoldDB" id="A0AAJ7E3P0"/>
<dbReference type="RefSeq" id="XP_013161337.1">
    <property type="nucleotide sequence ID" value="XM_013305883.1"/>
</dbReference>
<accession>A0AAJ7E3P0</accession>
<feature type="compositionally biased region" description="Low complexity" evidence="1">
    <location>
        <begin position="1"/>
        <end position="25"/>
    </location>
</feature>
<reference evidence="2" key="1">
    <citation type="submission" date="2025-08" db="UniProtKB">
        <authorList>
            <consortium name="RefSeq"/>
        </authorList>
    </citation>
    <scope>IDENTIFICATION</scope>
</reference>
<name>A0AAJ7E3P0_PAPXU</name>
<feature type="region of interest" description="Disordered" evidence="1">
    <location>
        <begin position="1"/>
        <end position="54"/>
    </location>
</feature>
<gene>
    <name evidence="2" type="primary">LOC106113118</name>
</gene>
<proteinExistence type="predicted"/>
<protein>
    <submittedName>
        <fullName evidence="2">Uncharacterized protein LOC106113118</fullName>
    </submittedName>
</protein>
<evidence type="ECO:0000313" key="2">
    <source>
        <dbReference type="RefSeq" id="XP_013161337.1"/>
    </source>
</evidence>
<evidence type="ECO:0000256" key="1">
    <source>
        <dbReference type="SAM" id="MobiDB-lite"/>
    </source>
</evidence>
<dbReference type="GeneID" id="106113118"/>
<dbReference type="KEGG" id="pxu:106113118"/>
<dbReference type="Proteomes" id="UP000694872">
    <property type="component" value="Unplaced"/>
</dbReference>
<sequence>MVLTRSRAASPASAAAGVSSAGVAPPLLPVDGAPESTPRDLQAAPAPPTTTSWHSDAVVAGQGHALPPPPAATAAEASITMTTEQLLLLINRLSQAAPVSTPTHISGNFAKCSTRFDGHKTSDVLAFIDAVEVYKSCVNMSDDVALRGLPMLLTGIAATWWQGVEDSTPTWQDALESLKQTFGPRLPAHRIYRIIFEREQRINEPTDLFVCHIRALFAQLPQRSLTEEVQLDMTYGLLNKRIREKVPRSSLTSFVELIAQARRVEDILNESRPSNTTVDVKPAISMLPSSSAQSSITPSSVPSRRSQCAY</sequence>
<feature type="region of interest" description="Disordered" evidence="1">
    <location>
        <begin position="289"/>
        <end position="310"/>
    </location>
</feature>